<dbReference type="PANTHER" id="PTHR33392:SF6">
    <property type="entry name" value="POLYISOPRENYL-TEICHOIC ACID--PEPTIDOGLYCAN TEICHOIC ACID TRANSFERASE TAGU"/>
    <property type="match status" value="1"/>
</dbReference>
<keyword evidence="3" id="KW-0812">Transmembrane</keyword>
<keyword evidence="3" id="KW-0472">Membrane</keyword>
<organism evidence="6 7">
    <name type="scientific">Hathewaya histolytica</name>
    <name type="common">Clostridium histolyticum</name>
    <dbReference type="NCBI Taxonomy" id="1498"/>
    <lineage>
        <taxon>Bacteria</taxon>
        <taxon>Bacillati</taxon>
        <taxon>Bacillota</taxon>
        <taxon>Clostridia</taxon>
        <taxon>Eubacteriales</taxon>
        <taxon>Clostridiaceae</taxon>
        <taxon>Hathewaya</taxon>
    </lineage>
</organism>
<feature type="compositionally biased region" description="Basic and acidic residues" evidence="2">
    <location>
        <begin position="1"/>
        <end position="13"/>
    </location>
</feature>
<sequence length="422" mass="48420">MREKNVKKKDVNNKKTVRNKKRRKKKKVFRKIIFLLVIFLLGMGIYTLYNISKLNNKAEKLESSMPENKDFVNILAMGVDIGDPKNPNDPKRTDTMILINYNIKNDRLAMISIPRDTYIEINGRPKKINQAHAIGGVKTAVSEVEELLDLKIDYYGKIDYSGFRTLIDAMGGVDMEIERNMKYDDEGQDLHIDFKKGTTVHLDGKKAEEFFRWRKNNDGTGFVDGDIGRIRNQHQFMNKVFEKIKSPSIIPRIPSIVNTLPEYVETNMSSTDILAYAMKFARVSKENMYVKTLGGEGKYIKGISYFIYDPKASSEILGMIHNPGYTHIVKDKFNIKILNETNKVGLAKNMSENVSKKGYKNITTGNITGTDKTKIIFYGINEDTAKIIMKDFNISNVEFKKEKEGEFDVVVYLGHDHEYINN</sequence>
<dbReference type="Gene3D" id="3.40.630.190">
    <property type="entry name" value="LCP protein"/>
    <property type="match status" value="1"/>
</dbReference>
<dbReference type="InterPro" id="IPR050922">
    <property type="entry name" value="LytR/CpsA/Psr_CW_biosynth"/>
</dbReference>
<protein>
    <submittedName>
        <fullName evidence="6">Membrane-bound protein lytR</fullName>
    </submittedName>
</protein>
<evidence type="ECO:0000259" key="5">
    <source>
        <dbReference type="Pfam" id="PF13399"/>
    </source>
</evidence>
<dbReference type="AlphaFoldDB" id="A0A4U9RJN0"/>
<dbReference type="RefSeq" id="WP_243117960.1">
    <property type="nucleotide sequence ID" value="NZ_CBCRUQ010000005.1"/>
</dbReference>
<gene>
    <name evidence="6" type="primary">yvhJ</name>
    <name evidence="6" type="ORF">NCTC503_01672</name>
</gene>
<dbReference type="Proteomes" id="UP000308489">
    <property type="component" value="Chromosome 1"/>
</dbReference>
<evidence type="ECO:0000259" key="4">
    <source>
        <dbReference type="Pfam" id="PF03816"/>
    </source>
</evidence>
<evidence type="ECO:0000313" key="7">
    <source>
        <dbReference type="Proteomes" id="UP000308489"/>
    </source>
</evidence>
<feature type="domain" description="LytR/CpsA/Psr regulator C-terminal" evidence="5">
    <location>
        <begin position="334"/>
        <end position="416"/>
    </location>
</feature>
<accession>A0A4U9RJN0</accession>
<dbReference type="NCBIfam" id="TIGR00350">
    <property type="entry name" value="lytR_cpsA_psr"/>
    <property type="match status" value="1"/>
</dbReference>
<name>A0A4U9RJN0_HATHI</name>
<dbReference type="KEGG" id="hhw:NCTC503_01672"/>
<comment type="similarity">
    <text evidence="1">Belongs to the LytR/CpsA/Psr (LCP) family.</text>
</comment>
<feature type="transmembrane region" description="Helical" evidence="3">
    <location>
        <begin position="28"/>
        <end position="49"/>
    </location>
</feature>
<dbReference type="Pfam" id="PF03816">
    <property type="entry name" value="LytR_cpsA_psr"/>
    <property type="match status" value="1"/>
</dbReference>
<proteinExistence type="inferred from homology"/>
<dbReference type="PANTHER" id="PTHR33392">
    <property type="entry name" value="POLYISOPRENYL-TEICHOIC ACID--PEPTIDOGLYCAN TEICHOIC ACID TRANSFERASE TAGU"/>
    <property type="match status" value="1"/>
</dbReference>
<keyword evidence="3" id="KW-1133">Transmembrane helix</keyword>
<evidence type="ECO:0000313" key="6">
    <source>
        <dbReference type="EMBL" id="VTQ90793.1"/>
    </source>
</evidence>
<evidence type="ECO:0000256" key="3">
    <source>
        <dbReference type="SAM" id="Phobius"/>
    </source>
</evidence>
<feature type="region of interest" description="Disordered" evidence="2">
    <location>
        <begin position="1"/>
        <end position="23"/>
    </location>
</feature>
<evidence type="ECO:0000256" key="2">
    <source>
        <dbReference type="SAM" id="MobiDB-lite"/>
    </source>
</evidence>
<keyword evidence="7" id="KW-1185">Reference proteome</keyword>
<feature type="domain" description="Cell envelope-related transcriptional attenuator" evidence="4">
    <location>
        <begin position="92"/>
        <end position="245"/>
    </location>
</feature>
<dbReference type="EMBL" id="LR590481">
    <property type="protein sequence ID" value="VTQ90793.1"/>
    <property type="molecule type" value="Genomic_DNA"/>
</dbReference>
<dbReference type="InterPro" id="IPR004474">
    <property type="entry name" value="LytR_CpsA_psr"/>
</dbReference>
<dbReference type="Pfam" id="PF13399">
    <property type="entry name" value="LytR_C"/>
    <property type="match status" value="1"/>
</dbReference>
<dbReference type="Gene3D" id="3.30.70.2390">
    <property type="match status" value="1"/>
</dbReference>
<reference evidence="6 7" key="1">
    <citation type="submission" date="2019-05" db="EMBL/GenBank/DDBJ databases">
        <authorList>
            <consortium name="Pathogen Informatics"/>
        </authorList>
    </citation>
    <scope>NUCLEOTIDE SEQUENCE [LARGE SCALE GENOMIC DNA]</scope>
    <source>
        <strain evidence="6 7">NCTC503</strain>
    </source>
</reference>
<dbReference type="InterPro" id="IPR027381">
    <property type="entry name" value="LytR/CpsA/Psr_C"/>
</dbReference>
<evidence type="ECO:0000256" key="1">
    <source>
        <dbReference type="ARBA" id="ARBA00006068"/>
    </source>
</evidence>